<evidence type="ECO:0000313" key="2">
    <source>
        <dbReference type="Proteomes" id="UP000013988"/>
    </source>
</evidence>
<evidence type="ECO:0000313" key="1">
    <source>
        <dbReference type="EMBL" id="EOR24513.1"/>
    </source>
</evidence>
<gene>
    <name evidence="1" type="ORF">A500_12969</name>
</gene>
<dbReference type="PATRIC" id="fig|1202534.3.peg.2572"/>
<dbReference type="Pfam" id="PF14116">
    <property type="entry name" value="YyzF"/>
    <property type="match status" value="1"/>
</dbReference>
<dbReference type="EMBL" id="ASRV01000150">
    <property type="protein sequence ID" value="EOR24513.1"/>
    <property type="molecule type" value="Genomic_DNA"/>
</dbReference>
<dbReference type="InterPro" id="IPR025626">
    <property type="entry name" value="YyzF"/>
</dbReference>
<proteinExistence type="predicted"/>
<keyword evidence="2" id="KW-1185">Reference proteome</keyword>
<name>R9C5F4_9CLOT</name>
<dbReference type="OrthoDB" id="1652387at2"/>
<evidence type="ECO:0008006" key="3">
    <source>
        <dbReference type="Google" id="ProtNLM"/>
    </source>
</evidence>
<reference evidence="1 2" key="1">
    <citation type="submission" date="2013-03" db="EMBL/GenBank/DDBJ databases">
        <title>Whole genome shotgun sequencing of Clostridium sartagoforme AAU1.</title>
        <authorList>
            <person name="Joshi C.G."/>
            <person name="Duggirala S.M."/>
            <person name="Nathani N.M."/>
            <person name="Bhatt V.D."/>
            <person name="Patel A.K."/>
            <person name="Pandya P.R."/>
            <person name="KaPatel J.A."/>
        </authorList>
    </citation>
    <scope>NUCLEOTIDE SEQUENCE [LARGE SCALE GENOMIC DNA]</scope>
    <source>
        <strain evidence="1 2">AAU1</strain>
    </source>
</reference>
<dbReference type="NCBIfam" id="TIGR04129">
    <property type="entry name" value="CxxH_BA5709"/>
    <property type="match status" value="1"/>
</dbReference>
<dbReference type="RefSeq" id="WP_016207913.1">
    <property type="nucleotide sequence ID" value="NZ_ASRV01000150.1"/>
</dbReference>
<protein>
    <recommendedName>
        <fullName evidence="3">CxxH/CxxC protein</fullName>
    </recommendedName>
</protein>
<dbReference type="Proteomes" id="UP000013988">
    <property type="component" value="Unassembled WGS sequence"/>
</dbReference>
<accession>R9C5F4</accession>
<dbReference type="AlphaFoldDB" id="R9C5F4"/>
<comment type="caution">
    <text evidence="1">The sequence shown here is derived from an EMBL/GenBank/DDBJ whole genome shotgun (WGS) entry which is preliminary data.</text>
</comment>
<organism evidence="1 2">
    <name type="scientific">Clostridium sartagoforme AAU1</name>
    <dbReference type="NCBI Taxonomy" id="1202534"/>
    <lineage>
        <taxon>Bacteria</taxon>
        <taxon>Bacillati</taxon>
        <taxon>Bacillota</taxon>
        <taxon>Clostridia</taxon>
        <taxon>Eubacteriales</taxon>
        <taxon>Clostridiaceae</taxon>
        <taxon>Clostridium</taxon>
    </lineage>
</organism>
<sequence>MDSRKIYACKDHVEDAMDDFINYEETFPIIEEVKGVKCNYCENDSCYIIKSKE</sequence>